<dbReference type="InterPro" id="IPR042099">
    <property type="entry name" value="ANL_N_sf"/>
</dbReference>
<evidence type="ECO:0000313" key="11">
    <source>
        <dbReference type="Proteomes" id="UP000887116"/>
    </source>
</evidence>
<evidence type="ECO:0000259" key="9">
    <source>
        <dbReference type="Pfam" id="PF16177"/>
    </source>
</evidence>
<gene>
    <name evidence="10" type="primary">AACS</name>
    <name evidence="10" type="ORF">TNCT_424741</name>
</gene>
<accession>A0A8X6GYT7</accession>
<protein>
    <recommendedName>
        <fullName evidence="3 7">Acetoacetyl-CoA synthetase</fullName>
        <ecNumber evidence="2 7">6.2.1.16</ecNumber>
    </recommendedName>
</protein>
<dbReference type="SUPFAM" id="SSF56801">
    <property type="entry name" value="Acetyl-CoA synthetase-like"/>
    <property type="match status" value="1"/>
</dbReference>
<evidence type="ECO:0000256" key="4">
    <source>
        <dbReference type="ARBA" id="ARBA00022598"/>
    </source>
</evidence>
<dbReference type="GO" id="GO:0005524">
    <property type="term" value="F:ATP binding"/>
    <property type="evidence" value="ECO:0007669"/>
    <property type="project" value="UniProtKB-UniRule"/>
</dbReference>
<dbReference type="PROSITE" id="PS00455">
    <property type="entry name" value="AMP_BINDING"/>
    <property type="match status" value="1"/>
</dbReference>
<dbReference type="Gene3D" id="3.40.50.12780">
    <property type="entry name" value="N-terminal domain of ligase-like"/>
    <property type="match status" value="1"/>
</dbReference>
<dbReference type="GO" id="GO:0005829">
    <property type="term" value="C:cytosol"/>
    <property type="evidence" value="ECO:0007669"/>
    <property type="project" value="UniProtKB-SubCell"/>
</dbReference>
<feature type="domain" description="AMP-dependent synthetase/ligase" evidence="8">
    <location>
        <begin position="62"/>
        <end position="445"/>
    </location>
</feature>
<dbReference type="EC" id="6.2.1.16" evidence="2 7"/>
<dbReference type="PANTHER" id="PTHR42921:SF1">
    <property type="entry name" value="ACETOACETYL-COA SYNTHETASE"/>
    <property type="match status" value="1"/>
</dbReference>
<keyword evidence="7" id="KW-0963">Cytoplasm</keyword>
<dbReference type="InterPro" id="IPR045851">
    <property type="entry name" value="AMP-bd_C_sf"/>
</dbReference>
<dbReference type="NCBIfam" id="TIGR01217">
    <property type="entry name" value="ac_ac_CoA_syn"/>
    <property type="match status" value="1"/>
</dbReference>
<comment type="function">
    <text evidence="7">Converts acetoacetate to acetoacetyl-CoA in the cytosol.</text>
</comment>
<feature type="non-terminal residue" evidence="10">
    <location>
        <position position="1"/>
    </location>
</feature>
<keyword evidence="5 7" id="KW-0547">Nucleotide-binding</keyword>
<organism evidence="10 11">
    <name type="scientific">Trichonephila clavata</name>
    <name type="common">Joro spider</name>
    <name type="synonym">Nephila clavata</name>
    <dbReference type="NCBI Taxonomy" id="2740835"/>
    <lineage>
        <taxon>Eukaryota</taxon>
        <taxon>Metazoa</taxon>
        <taxon>Ecdysozoa</taxon>
        <taxon>Arthropoda</taxon>
        <taxon>Chelicerata</taxon>
        <taxon>Arachnida</taxon>
        <taxon>Araneae</taxon>
        <taxon>Araneomorphae</taxon>
        <taxon>Entelegynae</taxon>
        <taxon>Araneoidea</taxon>
        <taxon>Nephilidae</taxon>
        <taxon>Trichonephila</taxon>
    </lineage>
</organism>
<comment type="subcellular location">
    <subcellularLocation>
        <location evidence="7">Cytoplasm</location>
        <location evidence="7">Cytosol</location>
    </subcellularLocation>
</comment>
<comment type="caution">
    <text evidence="10">The sequence shown here is derived from an EMBL/GenBank/DDBJ whole genome shotgun (WGS) entry which is preliminary data.</text>
</comment>
<dbReference type="InterPro" id="IPR032387">
    <property type="entry name" value="ACAS_N"/>
</dbReference>
<dbReference type="GO" id="GO:0006631">
    <property type="term" value="P:fatty acid metabolic process"/>
    <property type="evidence" value="ECO:0007669"/>
    <property type="project" value="UniProtKB-UniRule"/>
</dbReference>
<dbReference type="InterPro" id="IPR005914">
    <property type="entry name" value="Acac_CoA_synth"/>
</dbReference>
<feature type="domain" description="Acetyl-coenzyme A synthetase N-terminal" evidence="9">
    <location>
        <begin position="2"/>
        <end position="59"/>
    </location>
</feature>
<keyword evidence="7" id="KW-0276">Fatty acid metabolism</keyword>
<evidence type="ECO:0000256" key="6">
    <source>
        <dbReference type="ARBA" id="ARBA00022840"/>
    </source>
</evidence>
<dbReference type="Pfam" id="PF16177">
    <property type="entry name" value="ACAS_N"/>
    <property type="match status" value="1"/>
</dbReference>
<keyword evidence="6 7" id="KW-0067">ATP-binding</keyword>
<evidence type="ECO:0000256" key="3">
    <source>
        <dbReference type="ARBA" id="ARBA00015326"/>
    </source>
</evidence>
<evidence type="ECO:0000259" key="8">
    <source>
        <dbReference type="Pfam" id="PF00501"/>
    </source>
</evidence>
<evidence type="ECO:0000256" key="1">
    <source>
        <dbReference type="ARBA" id="ARBA00006432"/>
    </source>
</evidence>
<reference evidence="10" key="1">
    <citation type="submission" date="2020-07" db="EMBL/GenBank/DDBJ databases">
        <title>Multicomponent nature underlies the extraordinary mechanical properties of spider dragline silk.</title>
        <authorList>
            <person name="Kono N."/>
            <person name="Nakamura H."/>
            <person name="Mori M."/>
            <person name="Yoshida Y."/>
            <person name="Ohtoshi R."/>
            <person name="Malay A.D."/>
            <person name="Moran D.A.P."/>
            <person name="Tomita M."/>
            <person name="Numata K."/>
            <person name="Arakawa K."/>
        </authorList>
    </citation>
    <scope>NUCLEOTIDE SEQUENCE</scope>
</reference>
<dbReference type="Gene3D" id="3.30.300.30">
    <property type="match status" value="1"/>
</dbReference>
<dbReference type="GO" id="GO:0030729">
    <property type="term" value="F:acetoacetate-CoA ligase activity"/>
    <property type="evidence" value="ECO:0007669"/>
    <property type="project" value="UniProtKB-UniRule"/>
</dbReference>
<proteinExistence type="inferred from homology"/>
<dbReference type="Pfam" id="PF00501">
    <property type="entry name" value="AMP-binding"/>
    <property type="match status" value="1"/>
</dbReference>
<comment type="catalytic activity">
    <reaction evidence="7">
        <text>acetoacetate + ATP + CoA = acetoacetyl-CoA + AMP + diphosphate</text>
        <dbReference type="Rhea" id="RHEA:16117"/>
        <dbReference type="ChEBI" id="CHEBI:13705"/>
        <dbReference type="ChEBI" id="CHEBI:30616"/>
        <dbReference type="ChEBI" id="CHEBI:33019"/>
        <dbReference type="ChEBI" id="CHEBI:57286"/>
        <dbReference type="ChEBI" id="CHEBI:57287"/>
        <dbReference type="ChEBI" id="CHEBI:456215"/>
        <dbReference type="EC" id="6.2.1.16"/>
    </reaction>
</comment>
<dbReference type="InterPro" id="IPR000873">
    <property type="entry name" value="AMP-dep_synth/lig_dom"/>
</dbReference>
<keyword evidence="4 7" id="KW-0436">Ligase</keyword>
<dbReference type="PANTHER" id="PTHR42921">
    <property type="entry name" value="ACETOACETYL-COA SYNTHETASE"/>
    <property type="match status" value="1"/>
</dbReference>
<dbReference type="EMBL" id="BMAO01036803">
    <property type="protein sequence ID" value="GFR13154.1"/>
    <property type="molecule type" value="Genomic_DNA"/>
</dbReference>
<comment type="similarity">
    <text evidence="1 7">Belongs to the ATP-dependent AMP-binding enzyme family.</text>
</comment>
<evidence type="ECO:0000313" key="10">
    <source>
        <dbReference type="EMBL" id="GFR13154.1"/>
    </source>
</evidence>
<keyword evidence="7" id="KW-0443">Lipid metabolism</keyword>
<evidence type="ECO:0000256" key="5">
    <source>
        <dbReference type="ARBA" id="ARBA00022741"/>
    </source>
</evidence>
<evidence type="ECO:0000256" key="2">
    <source>
        <dbReference type="ARBA" id="ARBA00012988"/>
    </source>
</evidence>
<name>A0A8X6GYT7_TRICU</name>
<keyword evidence="11" id="KW-1185">Reference proteome</keyword>
<sequence>NYLDLHKWSIENLENLWTEVWDFSELIYSRKYDKIIDLSVPMNKMPKWFEGARLNFAENLLKNRSNKTAMIIAGEERKTISMTYAEVYEQARLYAAAFRKFGIKKGDVVTCYMSNREEAILAMLGVVSIGAIWTGDLPLMGAEAVLNRFKQTNPRVMITIDRFKYDGKEMEMLHKLKTIGDELPNLEKIIIVPSNEESKLKDISGIKNSCFLDEFLQLGIEDDGSVPDIVFEQVPVSHPVFIIYTSGTTGLPKGIVHGCGGLFAAAKDGCIHNRLDDNSCLLSNSPVGWASWNMFAQCLFSGVRLVVYEGVPYFLSKTYLWDLVDELKITTLFITPGILDEFEKGGFIPTKKHNLESLLYFISGASVVKPNNYDFVYNKIKKDVIFGSGYGCTELLGSCMGLDRTLPIHRGEISCPTLGIDLECVDESGNPVVGELGELVIKKPIPFMPLGLWGDTDGSLFEKTYFSKFPGKFSLGDLALINPITKGIIIFCRSDETLNPQGTRFGSSEIYNIVNKFPEVRDSLCVAQYSKTQNERVVLFVKMKDGYSFNKELIAKIKLTIEKGLSFEHVPELVLETSDIPYNMTGKKMEIIVKKIINNMPYNADTVVNKTSLKNFENIPPYEDNY</sequence>
<dbReference type="InterPro" id="IPR020845">
    <property type="entry name" value="AMP-binding_CS"/>
</dbReference>
<dbReference type="AlphaFoldDB" id="A0A8X6GYT7"/>
<dbReference type="OrthoDB" id="10253869at2759"/>
<evidence type="ECO:0000256" key="7">
    <source>
        <dbReference type="RuleBase" id="RU367019"/>
    </source>
</evidence>
<dbReference type="Proteomes" id="UP000887116">
    <property type="component" value="Unassembled WGS sequence"/>
</dbReference>